<dbReference type="Proteomes" id="UP000314294">
    <property type="component" value="Unassembled WGS sequence"/>
</dbReference>
<keyword evidence="1" id="KW-0472">Membrane</keyword>
<keyword evidence="4" id="KW-1185">Reference proteome</keyword>
<evidence type="ECO:0000256" key="1">
    <source>
        <dbReference type="SAM" id="Phobius"/>
    </source>
</evidence>
<name>A0A4Z2F712_9TELE</name>
<sequence length="250" mass="27490">MTLLILLVLSLPVALVAPLREVSGYRGDSVTLPSGADPSWTLSSIEWSIFPNNTYIATWRAGKENVGRVERYRGRLSLDAATEDGMEYAVDLSDTEKGYSANKTTVTVRERLQKPTIGSFLSTTERCSWYLDCSSPDAGVDLSWHGVPAGATFANATRPGGGAAMLLAATRPVEITCRSRRNAEEASRVLALSCRGEEPQPTPDLGPREDSWFRERYAIVFLVGIAMGMLLMVFILHVRTHVRRKGIELK</sequence>
<dbReference type="InterPro" id="IPR013783">
    <property type="entry name" value="Ig-like_fold"/>
</dbReference>
<dbReference type="EMBL" id="SRLO01001599">
    <property type="protein sequence ID" value="TNN36581.1"/>
    <property type="molecule type" value="Genomic_DNA"/>
</dbReference>
<proteinExistence type="predicted"/>
<comment type="caution">
    <text evidence="3">The sequence shown here is derived from an EMBL/GenBank/DDBJ whole genome shotgun (WGS) entry which is preliminary data.</text>
</comment>
<evidence type="ECO:0000313" key="4">
    <source>
        <dbReference type="Proteomes" id="UP000314294"/>
    </source>
</evidence>
<reference evidence="3 4" key="1">
    <citation type="submission" date="2019-03" db="EMBL/GenBank/DDBJ databases">
        <title>First draft genome of Liparis tanakae, snailfish: a comprehensive survey of snailfish specific genes.</title>
        <authorList>
            <person name="Kim W."/>
            <person name="Song I."/>
            <person name="Jeong J.-H."/>
            <person name="Kim D."/>
            <person name="Kim S."/>
            <person name="Ryu S."/>
            <person name="Song J.Y."/>
            <person name="Lee S.K."/>
        </authorList>
    </citation>
    <scope>NUCLEOTIDE SEQUENCE [LARGE SCALE GENOMIC DNA]</scope>
    <source>
        <tissue evidence="3">Muscle</tissue>
    </source>
</reference>
<evidence type="ECO:0000313" key="3">
    <source>
        <dbReference type="EMBL" id="TNN36581.1"/>
    </source>
</evidence>
<keyword evidence="2" id="KW-0732">Signal</keyword>
<feature type="transmembrane region" description="Helical" evidence="1">
    <location>
        <begin position="217"/>
        <end position="236"/>
    </location>
</feature>
<evidence type="ECO:0000256" key="2">
    <source>
        <dbReference type="SAM" id="SignalP"/>
    </source>
</evidence>
<feature type="signal peptide" evidence="2">
    <location>
        <begin position="1"/>
        <end position="18"/>
    </location>
</feature>
<dbReference type="OrthoDB" id="8958824at2759"/>
<protein>
    <submittedName>
        <fullName evidence="3">Uncharacterized protein</fullName>
    </submittedName>
</protein>
<feature type="chain" id="PRO_5021407519" evidence="2">
    <location>
        <begin position="19"/>
        <end position="250"/>
    </location>
</feature>
<dbReference type="AlphaFoldDB" id="A0A4Z2F712"/>
<accession>A0A4Z2F712</accession>
<gene>
    <name evidence="3" type="ORF">EYF80_053258</name>
</gene>
<dbReference type="Gene3D" id="2.60.40.10">
    <property type="entry name" value="Immunoglobulins"/>
    <property type="match status" value="1"/>
</dbReference>
<organism evidence="3 4">
    <name type="scientific">Liparis tanakae</name>
    <name type="common">Tanaka's snailfish</name>
    <dbReference type="NCBI Taxonomy" id="230148"/>
    <lineage>
        <taxon>Eukaryota</taxon>
        <taxon>Metazoa</taxon>
        <taxon>Chordata</taxon>
        <taxon>Craniata</taxon>
        <taxon>Vertebrata</taxon>
        <taxon>Euteleostomi</taxon>
        <taxon>Actinopterygii</taxon>
        <taxon>Neopterygii</taxon>
        <taxon>Teleostei</taxon>
        <taxon>Neoteleostei</taxon>
        <taxon>Acanthomorphata</taxon>
        <taxon>Eupercaria</taxon>
        <taxon>Perciformes</taxon>
        <taxon>Cottioidei</taxon>
        <taxon>Cottales</taxon>
        <taxon>Liparidae</taxon>
        <taxon>Liparis</taxon>
    </lineage>
</organism>
<keyword evidence="1" id="KW-0812">Transmembrane</keyword>
<keyword evidence="1" id="KW-1133">Transmembrane helix</keyword>